<reference evidence="1" key="1">
    <citation type="submission" date="2021-01" db="EMBL/GenBank/DDBJ databases">
        <authorList>
            <consortium name="Genoscope - CEA"/>
            <person name="William W."/>
        </authorList>
    </citation>
    <scope>NUCLEOTIDE SEQUENCE</scope>
</reference>
<protein>
    <submittedName>
        <fullName evidence="1">Uncharacterized protein</fullName>
    </submittedName>
</protein>
<proteinExistence type="predicted"/>
<keyword evidence="2" id="KW-1185">Reference proteome</keyword>
<organism evidence="1 2">
    <name type="scientific">Paramecium primaurelia</name>
    <dbReference type="NCBI Taxonomy" id="5886"/>
    <lineage>
        <taxon>Eukaryota</taxon>
        <taxon>Sar</taxon>
        <taxon>Alveolata</taxon>
        <taxon>Ciliophora</taxon>
        <taxon>Intramacronucleata</taxon>
        <taxon>Oligohymenophorea</taxon>
        <taxon>Peniculida</taxon>
        <taxon>Parameciidae</taxon>
        <taxon>Paramecium</taxon>
    </lineage>
</organism>
<sequence length="80" mass="9704">MFKILWKRKVIEAFLLKLERLLQFSFQDKIVQKQSKWLAIKSAECNVLVISNKQGVQKEFIRKDIIYLDFELYEYKSKIC</sequence>
<comment type="caution">
    <text evidence="1">The sequence shown here is derived from an EMBL/GenBank/DDBJ whole genome shotgun (WGS) entry which is preliminary data.</text>
</comment>
<dbReference type="EMBL" id="CAJJDM010000150">
    <property type="protein sequence ID" value="CAD8111034.1"/>
    <property type="molecule type" value="Genomic_DNA"/>
</dbReference>
<gene>
    <name evidence="1" type="ORF">PPRIM_AZ9-3.1.T1460063</name>
</gene>
<name>A0A8S1Q7D7_PARPR</name>
<dbReference type="AlphaFoldDB" id="A0A8S1Q7D7"/>
<accession>A0A8S1Q7D7</accession>
<dbReference type="Proteomes" id="UP000688137">
    <property type="component" value="Unassembled WGS sequence"/>
</dbReference>
<evidence type="ECO:0000313" key="2">
    <source>
        <dbReference type="Proteomes" id="UP000688137"/>
    </source>
</evidence>
<evidence type="ECO:0000313" key="1">
    <source>
        <dbReference type="EMBL" id="CAD8111034.1"/>
    </source>
</evidence>